<evidence type="ECO:0000313" key="3">
    <source>
        <dbReference type="EMBL" id="GLK75986.1"/>
    </source>
</evidence>
<accession>A0A9W6N380</accession>
<proteinExistence type="predicted"/>
<keyword evidence="2" id="KW-0732">Signal</keyword>
<evidence type="ECO:0000313" key="4">
    <source>
        <dbReference type="Proteomes" id="UP001143364"/>
    </source>
</evidence>
<feature type="region of interest" description="Disordered" evidence="1">
    <location>
        <begin position="52"/>
        <end position="98"/>
    </location>
</feature>
<reference evidence="3" key="2">
    <citation type="submission" date="2023-01" db="EMBL/GenBank/DDBJ databases">
        <authorList>
            <person name="Sun Q."/>
            <person name="Evtushenko L."/>
        </authorList>
    </citation>
    <scope>NUCLEOTIDE SEQUENCE</scope>
    <source>
        <strain evidence="3">VKM B-2555</strain>
    </source>
</reference>
<dbReference type="EMBL" id="BSFK01000005">
    <property type="protein sequence ID" value="GLK75986.1"/>
    <property type="molecule type" value="Genomic_DNA"/>
</dbReference>
<organism evidence="3 4">
    <name type="scientific">Methylopila jiangsuensis</name>
    <dbReference type="NCBI Taxonomy" id="586230"/>
    <lineage>
        <taxon>Bacteria</taxon>
        <taxon>Pseudomonadati</taxon>
        <taxon>Pseudomonadota</taxon>
        <taxon>Alphaproteobacteria</taxon>
        <taxon>Hyphomicrobiales</taxon>
        <taxon>Methylopilaceae</taxon>
        <taxon>Methylopila</taxon>
    </lineage>
</organism>
<evidence type="ECO:0008006" key="5">
    <source>
        <dbReference type="Google" id="ProtNLM"/>
    </source>
</evidence>
<reference evidence="3" key="1">
    <citation type="journal article" date="2014" name="Int. J. Syst. Evol. Microbiol.">
        <title>Complete genome sequence of Corynebacterium casei LMG S-19264T (=DSM 44701T), isolated from a smear-ripened cheese.</title>
        <authorList>
            <consortium name="US DOE Joint Genome Institute (JGI-PGF)"/>
            <person name="Walter F."/>
            <person name="Albersmeier A."/>
            <person name="Kalinowski J."/>
            <person name="Ruckert C."/>
        </authorList>
    </citation>
    <scope>NUCLEOTIDE SEQUENCE</scope>
    <source>
        <strain evidence="3">VKM B-2555</strain>
    </source>
</reference>
<evidence type="ECO:0000256" key="2">
    <source>
        <dbReference type="SAM" id="SignalP"/>
    </source>
</evidence>
<feature type="chain" id="PRO_5040738698" description="PepSY domain-containing protein" evidence="2">
    <location>
        <begin position="29"/>
        <end position="174"/>
    </location>
</feature>
<feature type="region of interest" description="Disordered" evidence="1">
    <location>
        <begin position="28"/>
        <end position="47"/>
    </location>
</feature>
<protein>
    <recommendedName>
        <fullName evidence="5">PepSY domain-containing protein</fullName>
    </recommendedName>
</protein>
<evidence type="ECO:0000256" key="1">
    <source>
        <dbReference type="SAM" id="MobiDB-lite"/>
    </source>
</evidence>
<dbReference type="AlphaFoldDB" id="A0A9W6N380"/>
<keyword evidence="4" id="KW-1185">Reference proteome</keyword>
<feature type="compositionally biased region" description="Basic and acidic residues" evidence="1">
    <location>
        <begin position="72"/>
        <end position="82"/>
    </location>
</feature>
<feature type="signal peptide" evidence="2">
    <location>
        <begin position="1"/>
        <end position="28"/>
    </location>
</feature>
<sequence length="174" mass="18290">MILSRLTRAPLGLGVAVCLAACLAGASAQEGPREDGRPRILVPAPGAGEYLRVPPSADRSPDAPSPGLYRRVPRDERSDRPVSKALPDDDGLDAPRDGGCLSARDARDAIRSKRAVPLAAAARAARAAWDGEVIDYKLCRVSGLLTYNLTLLSDDGRVARARVDAGTGKLLAVK</sequence>
<dbReference type="Proteomes" id="UP001143364">
    <property type="component" value="Unassembled WGS sequence"/>
</dbReference>
<comment type="caution">
    <text evidence="3">The sequence shown here is derived from an EMBL/GenBank/DDBJ whole genome shotgun (WGS) entry which is preliminary data.</text>
</comment>
<dbReference type="RefSeq" id="WP_271203913.1">
    <property type="nucleotide sequence ID" value="NZ_BSFK01000005.1"/>
</dbReference>
<gene>
    <name evidence="3" type="ORF">GCM10008171_12400</name>
</gene>
<name>A0A9W6N380_9HYPH</name>